<protein>
    <submittedName>
        <fullName evidence="3">YceI family protein</fullName>
    </submittedName>
</protein>
<dbReference type="Proteomes" id="UP001596024">
    <property type="component" value="Unassembled WGS sequence"/>
</dbReference>
<feature type="signal peptide" evidence="1">
    <location>
        <begin position="1"/>
        <end position="25"/>
    </location>
</feature>
<dbReference type="RefSeq" id="WP_371393371.1">
    <property type="nucleotide sequence ID" value="NZ_CP163421.1"/>
</dbReference>
<organism evidence="3 4">
    <name type="scientific">Glycocaulis abyssi</name>
    <dbReference type="NCBI Taxonomy" id="1433403"/>
    <lineage>
        <taxon>Bacteria</taxon>
        <taxon>Pseudomonadati</taxon>
        <taxon>Pseudomonadota</taxon>
        <taxon>Alphaproteobacteria</taxon>
        <taxon>Maricaulales</taxon>
        <taxon>Maricaulaceae</taxon>
        <taxon>Glycocaulis</taxon>
    </lineage>
</organism>
<keyword evidence="4" id="KW-1185">Reference proteome</keyword>
<feature type="chain" id="PRO_5046989312" evidence="1">
    <location>
        <begin position="26"/>
        <end position="200"/>
    </location>
</feature>
<dbReference type="InterPro" id="IPR036761">
    <property type="entry name" value="TTHA0802/YceI-like_sf"/>
</dbReference>
<evidence type="ECO:0000256" key="1">
    <source>
        <dbReference type="SAM" id="SignalP"/>
    </source>
</evidence>
<accession>A0ABV9NAZ7</accession>
<evidence type="ECO:0000259" key="2">
    <source>
        <dbReference type="SMART" id="SM00867"/>
    </source>
</evidence>
<dbReference type="EMBL" id="JBHSGQ010000004">
    <property type="protein sequence ID" value="MFC4725542.1"/>
    <property type="molecule type" value="Genomic_DNA"/>
</dbReference>
<dbReference type="PANTHER" id="PTHR34406:SF1">
    <property type="entry name" value="PROTEIN YCEI"/>
    <property type="match status" value="1"/>
</dbReference>
<evidence type="ECO:0000313" key="4">
    <source>
        <dbReference type="Proteomes" id="UP001596024"/>
    </source>
</evidence>
<sequence>MKTVFAAASLAAFLTAPMLGATAFAEPVAYEFDRSHTAIRASWDHLGMSRQSIYFTDYEGVLLLDLEEPENSTVDVTFNLAGGFWVGANQGDFEDHLEHSDLFHVEEFPTARFVATAFETEDGETGVMTGDLTLLGETRPVSLDVTLNFSGPHPMNQRQTAGFSASGTIIRSEWGLGYAAPFVSDEIALSIETELSVASD</sequence>
<keyword evidence="1" id="KW-0732">Signal</keyword>
<dbReference type="PANTHER" id="PTHR34406">
    <property type="entry name" value="PROTEIN YCEI"/>
    <property type="match status" value="1"/>
</dbReference>
<comment type="caution">
    <text evidence="3">The sequence shown here is derived from an EMBL/GenBank/DDBJ whole genome shotgun (WGS) entry which is preliminary data.</text>
</comment>
<dbReference type="Pfam" id="PF04264">
    <property type="entry name" value="YceI"/>
    <property type="match status" value="1"/>
</dbReference>
<proteinExistence type="predicted"/>
<gene>
    <name evidence="3" type="ORF">ACFPB0_09600</name>
</gene>
<reference evidence="4" key="1">
    <citation type="journal article" date="2019" name="Int. J. Syst. Evol. Microbiol.">
        <title>The Global Catalogue of Microorganisms (GCM) 10K type strain sequencing project: providing services to taxonomists for standard genome sequencing and annotation.</title>
        <authorList>
            <consortium name="The Broad Institute Genomics Platform"/>
            <consortium name="The Broad Institute Genome Sequencing Center for Infectious Disease"/>
            <person name="Wu L."/>
            <person name="Ma J."/>
        </authorList>
    </citation>
    <scope>NUCLEOTIDE SEQUENCE [LARGE SCALE GENOMIC DNA]</scope>
    <source>
        <strain evidence="4">CCUG 62981</strain>
    </source>
</reference>
<dbReference type="SUPFAM" id="SSF101874">
    <property type="entry name" value="YceI-like"/>
    <property type="match status" value="1"/>
</dbReference>
<evidence type="ECO:0000313" key="3">
    <source>
        <dbReference type="EMBL" id="MFC4725542.1"/>
    </source>
</evidence>
<name>A0ABV9NAZ7_9PROT</name>
<feature type="domain" description="Lipid/polyisoprenoid-binding YceI-like" evidence="2">
    <location>
        <begin position="29"/>
        <end position="196"/>
    </location>
</feature>
<dbReference type="SMART" id="SM00867">
    <property type="entry name" value="YceI"/>
    <property type="match status" value="1"/>
</dbReference>
<dbReference type="InterPro" id="IPR007372">
    <property type="entry name" value="Lipid/polyisoprenoid-bd_YceI"/>
</dbReference>
<dbReference type="Gene3D" id="2.40.128.110">
    <property type="entry name" value="Lipid/polyisoprenoid-binding, YceI-like"/>
    <property type="match status" value="1"/>
</dbReference>